<feature type="region of interest" description="C-terminal hotdog fold" evidence="8">
    <location>
        <begin position="5425"/>
        <end position="5563"/>
    </location>
</feature>
<feature type="compositionally biased region" description="Low complexity" evidence="9">
    <location>
        <begin position="912"/>
        <end position="926"/>
    </location>
</feature>
<reference evidence="13" key="1">
    <citation type="journal article" date="2020" name="Chem. Sci.">
        <title>Production of novel pladienolide analogues through native expression of a pathway-specific activator.</title>
        <authorList>
            <person name="Booth T.J."/>
            <person name="Kalaitzis J.A."/>
            <person name="Vuong D."/>
            <person name="Crombie A."/>
            <person name="Lacey E."/>
            <person name="Piggott A.M."/>
            <person name="Wilkinson B."/>
        </authorList>
    </citation>
    <scope>NUCLEOTIDE SEQUENCE</scope>
    <source>
        <strain evidence="13">M5455</strain>
    </source>
</reference>
<dbReference type="InterPro" id="IPR041618">
    <property type="entry name" value="PKS_DE"/>
</dbReference>
<feature type="domain" description="Carrier" evidence="10">
    <location>
        <begin position="6385"/>
        <end position="6460"/>
    </location>
</feature>
<dbReference type="Gene3D" id="3.90.180.10">
    <property type="entry name" value="Medium-chain alcohol dehydrogenases, catalytic domain"/>
    <property type="match status" value="1"/>
</dbReference>
<dbReference type="SMART" id="SM00823">
    <property type="entry name" value="PKS_PP"/>
    <property type="match status" value="4"/>
</dbReference>
<evidence type="ECO:0000256" key="5">
    <source>
        <dbReference type="ARBA" id="ARBA00023194"/>
    </source>
</evidence>
<dbReference type="Gene3D" id="3.40.50.11460">
    <property type="match status" value="1"/>
</dbReference>
<feature type="region of interest" description="Disordered" evidence="9">
    <location>
        <begin position="4803"/>
        <end position="4826"/>
    </location>
</feature>
<feature type="domain" description="Carrier" evidence="10">
    <location>
        <begin position="4282"/>
        <end position="4357"/>
    </location>
</feature>
<dbReference type="GO" id="GO:0004315">
    <property type="term" value="F:3-oxoacyl-[acyl-carrier-protein] synthase activity"/>
    <property type="evidence" value="ECO:0007669"/>
    <property type="project" value="InterPro"/>
</dbReference>
<dbReference type="GO" id="GO:0006633">
    <property type="term" value="P:fatty acid biosynthetic process"/>
    <property type="evidence" value="ECO:0007669"/>
    <property type="project" value="InterPro"/>
</dbReference>
<keyword evidence="2" id="KW-0596">Phosphopantetheine</keyword>
<dbReference type="CDD" id="cd05195">
    <property type="entry name" value="enoyl_red"/>
    <property type="match status" value="1"/>
</dbReference>
<evidence type="ECO:0000259" key="11">
    <source>
        <dbReference type="PROSITE" id="PS52004"/>
    </source>
</evidence>
<dbReference type="FunFam" id="3.90.180.10:FF:000032">
    <property type="entry name" value="Probable polyketide synthase pks1"/>
    <property type="match status" value="1"/>
</dbReference>
<dbReference type="GO" id="GO:0033068">
    <property type="term" value="P:macrolide biosynthetic process"/>
    <property type="evidence" value="ECO:0007669"/>
    <property type="project" value="UniProtKB-ARBA"/>
</dbReference>
<dbReference type="SMART" id="SM00822">
    <property type="entry name" value="PKS_KR"/>
    <property type="match status" value="3"/>
</dbReference>
<dbReference type="GO" id="GO:0031177">
    <property type="term" value="F:phosphopantetheine binding"/>
    <property type="evidence" value="ECO:0007669"/>
    <property type="project" value="InterPro"/>
</dbReference>
<dbReference type="SMART" id="SM00827">
    <property type="entry name" value="PKS_AT"/>
    <property type="match status" value="4"/>
</dbReference>
<dbReference type="SUPFAM" id="SSF47336">
    <property type="entry name" value="ACP-like"/>
    <property type="match status" value="4"/>
</dbReference>
<dbReference type="CDD" id="cd08956">
    <property type="entry name" value="KR_3_FAS_SDR_x"/>
    <property type="match status" value="2"/>
</dbReference>
<feature type="region of interest" description="C-terminal hotdog fold" evidence="8">
    <location>
        <begin position="3638"/>
        <end position="3777"/>
    </location>
</feature>
<dbReference type="InterPro" id="IPR050091">
    <property type="entry name" value="PKS_NRPS_Biosynth_Enz"/>
</dbReference>
<feature type="active site" description="Proton acceptor; for dehydratase activity" evidence="8">
    <location>
        <position position="3533"/>
    </location>
</feature>
<dbReference type="Gene3D" id="3.10.129.110">
    <property type="entry name" value="Polyketide synthase dehydratase"/>
    <property type="match status" value="2"/>
</dbReference>
<feature type="domain" description="Carrier" evidence="10">
    <location>
        <begin position="934"/>
        <end position="1009"/>
    </location>
</feature>
<feature type="region of interest" description="N-terminal hotdog fold" evidence="8">
    <location>
        <begin position="5285"/>
        <end position="5413"/>
    </location>
</feature>
<dbReference type="Pfam" id="PF08659">
    <property type="entry name" value="KR"/>
    <property type="match status" value="3"/>
</dbReference>
<evidence type="ECO:0000313" key="13">
    <source>
        <dbReference type="EMBL" id="QOD94996.1"/>
    </source>
</evidence>
<feature type="domain" description="Ketosynthase family 3 (KS3)" evidence="11">
    <location>
        <begin position="4375"/>
        <end position="4801"/>
    </location>
</feature>
<dbReference type="InterPro" id="IPR016039">
    <property type="entry name" value="Thiolase-like"/>
</dbReference>
<dbReference type="SUPFAM" id="SSF53901">
    <property type="entry name" value="Thiolase-like"/>
    <property type="match status" value="4"/>
</dbReference>
<feature type="domain" description="Carrier" evidence="10">
    <location>
        <begin position="2494"/>
        <end position="2569"/>
    </location>
</feature>
<dbReference type="SMART" id="SM00829">
    <property type="entry name" value="PKS_ER"/>
    <property type="match status" value="1"/>
</dbReference>
<feature type="domain" description="PKS/mFAS DH" evidence="12">
    <location>
        <begin position="5285"/>
        <end position="5563"/>
    </location>
</feature>
<dbReference type="Pfam" id="PF02801">
    <property type="entry name" value="Ketoacyl-synt_C"/>
    <property type="match status" value="4"/>
</dbReference>
<dbReference type="EMBL" id="MN974405">
    <property type="protein sequence ID" value="QOD94996.1"/>
    <property type="molecule type" value="Genomic_DNA"/>
</dbReference>
<dbReference type="InterPro" id="IPR014043">
    <property type="entry name" value="Acyl_transferase_dom"/>
</dbReference>
<dbReference type="SMART" id="SM01294">
    <property type="entry name" value="PKS_PP_betabranch"/>
    <property type="match status" value="4"/>
</dbReference>
<dbReference type="Gene3D" id="3.40.50.720">
    <property type="entry name" value="NAD(P)-binding Rossmann-like Domain"/>
    <property type="match status" value="3"/>
</dbReference>
<keyword evidence="5" id="KW-0045">Antibiotic biosynthesis</keyword>
<feature type="region of interest" description="N-terminal hotdog fold" evidence="8">
    <location>
        <begin position="3501"/>
        <end position="3626"/>
    </location>
</feature>
<dbReference type="SMART" id="SM00825">
    <property type="entry name" value="PKS_KS"/>
    <property type="match status" value="4"/>
</dbReference>
<dbReference type="PANTHER" id="PTHR43775:SF51">
    <property type="entry name" value="INACTIVE PHENOLPHTHIOCEROL SYNTHESIS POLYKETIDE SYNTHASE TYPE I PKS1-RELATED"/>
    <property type="match status" value="1"/>
</dbReference>
<dbReference type="InterPro" id="IPR049551">
    <property type="entry name" value="PKS_DH_C"/>
</dbReference>
<evidence type="ECO:0000256" key="8">
    <source>
        <dbReference type="PROSITE-ProRule" id="PRU01363"/>
    </source>
</evidence>
<dbReference type="CDD" id="cd08952">
    <property type="entry name" value="KR_1_SDR_x"/>
    <property type="match status" value="1"/>
</dbReference>
<dbReference type="PANTHER" id="PTHR43775">
    <property type="entry name" value="FATTY ACID SYNTHASE"/>
    <property type="match status" value="1"/>
</dbReference>
<dbReference type="InterPro" id="IPR057326">
    <property type="entry name" value="KR_dom"/>
</dbReference>
<keyword evidence="4" id="KW-0808">Transferase</keyword>
<dbReference type="Pfam" id="PF21089">
    <property type="entry name" value="PKS_DH_N"/>
    <property type="match status" value="2"/>
</dbReference>
<name>A0A7M4CBS9_STRPT</name>
<feature type="domain" description="Ketosynthase family 3 (KS3)" evidence="11">
    <location>
        <begin position="17"/>
        <end position="442"/>
    </location>
</feature>
<dbReference type="InterPro" id="IPR020807">
    <property type="entry name" value="PKS_DH"/>
</dbReference>
<dbReference type="Gene3D" id="1.10.1200.10">
    <property type="entry name" value="ACP-like"/>
    <property type="match status" value="4"/>
</dbReference>
<evidence type="ECO:0000259" key="10">
    <source>
        <dbReference type="PROSITE" id="PS50075"/>
    </source>
</evidence>
<dbReference type="InterPro" id="IPR013968">
    <property type="entry name" value="PKS_KR"/>
</dbReference>
<dbReference type="InterPro" id="IPR016035">
    <property type="entry name" value="Acyl_Trfase/lysoPLipase"/>
</dbReference>
<dbReference type="Pfam" id="PF18369">
    <property type="entry name" value="PKS_DE"/>
    <property type="match status" value="1"/>
</dbReference>
<dbReference type="Pfam" id="PF00550">
    <property type="entry name" value="PP-binding"/>
    <property type="match status" value="4"/>
</dbReference>
<dbReference type="InterPro" id="IPR014030">
    <property type="entry name" value="Ketoacyl_synth_N"/>
</dbReference>
<dbReference type="InterPro" id="IPR042104">
    <property type="entry name" value="PKS_dehydratase_sf"/>
</dbReference>
<dbReference type="InterPro" id="IPR016036">
    <property type="entry name" value="Malonyl_transacylase_ACP-bd"/>
</dbReference>
<dbReference type="SUPFAM" id="SSF52151">
    <property type="entry name" value="FabD/lysophospholipase-like"/>
    <property type="match status" value="4"/>
</dbReference>
<evidence type="ECO:0000256" key="6">
    <source>
        <dbReference type="ARBA" id="ARBA00023268"/>
    </source>
</evidence>
<keyword evidence="3" id="KW-0597">Phosphoprotein</keyword>
<accession>A0A7M4CBS9</accession>
<dbReference type="PROSITE" id="PS52004">
    <property type="entry name" value="KS3_2"/>
    <property type="match status" value="4"/>
</dbReference>
<dbReference type="FunFam" id="3.40.47.10:FF:000019">
    <property type="entry name" value="Polyketide synthase type I"/>
    <property type="match status" value="4"/>
</dbReference>
<keyword evidence="7" id="KW-0012">Acyltransferase</keyword>
<dbReference type="InterPro" id="IPR036291">
    <property type="entry name" value="NAD(P)-bd_dom_sf"/>
</dbReference>
<dbReference type="Gene3D" id="3.40.47.10">
    <property type="match status" value="4"/>
</dbReference>
<dbReference type="GO" id="GO:0004312">
    <property type="term" value="F:fatty acid synthase activity"/>
    <property type="evidence" value="ECO:0007669"/>
    <property type="project" value="TreeGrafter"/>
</dbReference>
<protein>
    <submittedName>
        <fullName evidence="13">PldAI</fullName>
    </submittedName>
</protein>
<dbReference type="InterPro" id="IPR055123">
    <property type="entry name" value="SpnB-like_Rossmann"/>
</dbReference>
<dbReference type="PROSITE" id="PS00012">
    <property type="entry name" value="PHOSPHOPANTETHEINE"/>
    <property type="match status" value="2"/>
</dbReference>
<evidence type="ECO:0000256" key="7">
    <source>
        <dbReference type="ARBA" id="ARBA00023315"/>
    </source>
</evidence>
<dbReference type="Pfam" id="PF08240">
    <property type="entry name" value="ADH_N"/>
    <property type="match status" value="1"/>
</dbReference>
<dbReference type="CDD" id="cd00833">
    <property type="entry name" value="PKS"/>
    <property type="match status" value="4"/>
</dbReference>
<dbReference type="InterPro" id="IPR020841">
    <property type="entry name" value="PKS_Beta-ketoAc_synthase_dom"/>
</dbReference>
<dbReference type="FunFam" id="3.40.50.720:FF:000209">
    <property type="entry name" value="Polyketide synthase Pks12"/>
    <property type="match status" value="1"/>
</dbReference>
<dbReference type="SUPFAM" id="SSF50129">
    <property type="entry name" value="GroES-like"/>
    <property type="match status" value="1"/>
</dbReference>
<organism evidence="13">
    <name type="scientific">Streptomyces platensis</name>
    <dbReference type="NCBI Taxonomy" id="58346"/>
    <lineage>
        <taxon>Bacteria</taxon>
        <taxon>Bacillati</taxon>
        <taxon>Actinomycetota</taxon>
        <taxon>Actinomycetes</taxon>
        <taxon>Kitasatosporales</taxon>
        <taxon>Streptomycetaceae</taxon>
        <taxon>Streptomyces</taxon>
    </lineage>
</organism>
<feature type="region of interest" description="Disordered" evidence="9">
    <location>
        <begin position="2985"/>
        <end position="3041"/>
    </location>
</feature>
<dbReference type="SUPFAM" id="SSF55048">
    <property type="entry name" value="Probable ACP-binding domain of malonyl-CoA ACP transacylase"/>
    <property type="match status" value="4"/>
</dbReference>
<dbReference type="InterPro" id="IPR032821">
    <property type="entry name" value="PKS_assoc"/>
</dbReference>
<feature type="active site" description="Proton donor; for dehydratase activity" evidence="8">
    <location>
        <position position="5486"/>
    </location>
</feature>
<feature type="active site" description="Proton acceptor; for dehydratase activity" evidence="8">
    <location>
        <position position="5317"/>
    </location>
</feature>
<dbReference type="PROSITE" id="PS50075">
    <property type="entry name" value="CARRIER"/>
    <property type="match status" value="4"/>
</dbReference>
<evidence type="ECO:0000256" key="2">
    <source>
        <dbReference type="ARBA" id="ARBA00022450"/>
    </source>
</evidence>
<dbReference type="Pfam" id="PF16197">
    <property type="entry name" value="KAsynt_C_assoc"/>
    <property type="match status" value="4"/>
</dbReference>
<feature type="domain" description="Ketosynthase family 3 (KS3)" evidence="11">
    <location>
        <begin position="1026"/>
        <end position="1452"/>
    </location>
</feature>
<feature type="compositionally biased region" description="Low complexity" evidence="9">
    <location>
        <begin position="4805"/>
        <end position="4823"/>
    </location>
</feature>
<dbReference type="InterPro" id="IPR009081">
    <property type="entry name" value="PP-bd_ACP"/>
</dbReference>
<dbReference type="FunFam" id="3.40.366.10:FF:000002">
    <property type="entry name" value="Probable polyketide synthase 2"/>
    <property type="match status" value="4"/>
</dbReference>
<dbReference type="PROSITE" id="PS00606">
    <property type="entry name" value="KS3_1"/>
    <property type="match status" value="2"/>
</dbReference>
<dbReference type="InterPro" id="IPR006162">
    <property type="entry name" value="Ppantetheine_attach_site"/>
</dbReference>
<evidence type="ECO:0000256" key="4">
    <source>
        <dbReference type="ARBA" id="ARBA00022679"/>
    </source>
</evidence>
<dbReference type="Gene3D" id="3.30.70.3290">
    <property type="match status" value="4"/>
</dbReference>
<comment type="pathway">
    <text evidence="1">Antibiotic biosynthesis.</text>
</comment>
<feature type="domain" description="PKS/mFAS DH" evidence="12">
    <location>
        <begin position="3501"/>
        <end position="3777"/>
    </location>
</feature>
<dbReference type="GO" id="GO:0016491">
    <property type="term" value="F:oxidoreductase activity"/>
    <property type="evidence" value="ECO:0007669"/>
    <property type="project" value="InterPro"/>
</dbReference>
<proteinExistence type="predicted"/>
<gene>
    <name evidence="13" type="primary">pldAI</name>
</gene>
<dbReference type="PROSITE" id="PS52019">
    <property type="entry name" value="PKS_MFAS_DH"/>
    <property type="match status" value="2"/>
</dbReference>
<dbReference type="InterPro" id="IPR013154">
    <property type="entry name" value="ADH-like_N"/>
</dbReference>
<dbReference type="Gene3D" id="3.40.366.10">
    <property type="entry name" value="Malonyl-Coenzyme A Acyl Carrier Protein, domain 2"/>
    <property type="match status" value="4"/>
</dbReference>
<dbReference type="SMART" id="SM00826">
    <property type="entry name" value="PKS_DH"/>
    <property type="match status" value="2"/>
</dbReference>
<dbReference type="FunFam" id="1.10.1200.10:FF:000007">
    <property type="entry name" value="Probable polyketide synthase pks17"/>
    <property type="match status" value="3"/>
</dbReference>
<dbReference type="InterPro" id="IPR036736">
    <property type="entry name" value="ACP-like_sf"/>
</dbReference>
<dbReference type="Pfam" id="PF00109">
    <property type="entry name" value="ketoacyl-synt"/>
    <property type="match status" value="4"/>
</dbReference>
<feature type="active site" description="Proton donor; for dehydratase activity" evidence="8">
    <location>
        <position position="3699"/>
    </location>
</feature>
<sequence>MTESNEFTSEAVLSAADDAIAIIGMSCRLPRAVNPQEFWELLRNGESGITEVPPQRWDANSLFDAERSTPGTMNTRWGGFIDGVDQFDPGFFGISSREAVAMDPQQRLVLELSWEALEDARIVPERLRHTATGVFVGAIWDDYASLMSARGREAVTHHTVTGTHRSIIANRVSYALGLQGPSMAVDSGQSSSLVSVHLACESLRRGESTLALAGGVNLNLVPESTIGMAKFGGLSPDGRCFTFDTRANGYVRGEGGGVVVLKPLADAIADQDPIYCVIRGSAVNNDGSGENLTTPNSQAQAAVLREAYRRAGVDPAQVQYVELHGTGTPVGDPIEAEALGAVIGAARPPGDPLWVGSAKTNIGHLEAAAGIAGLLKVVLSISHRELPASLNFATANPRIPLDSLNLRVGDELTSWPSAGRPMLAGVSAFGMGGTNAHAVVEQSPVAARQIPAPGGTPTDQGGPVPWLLSGGSVAAVRGQAARLLSHLEGRSGLRAVDVGWSLATTRSVFPHRAVVVADDGGYGQSLAALAAGSVDAGVVEGLADVSGKTVFVFPGQGSQWVGMAVELLDGSEVFAEHMAACARALEPFVGWSLEDVLRQVDGTWSLDRVDVVQPVLWAVMVSLAGLWQAHGVEPAAVLGHSQGEIAAACVAGALSLEDGARVVALRSRAIAEALAGHGGMLSIAAPATEVTALITPWGRQITIATVNGPHSVVVAGDPDALEALRGELETRGLRNRRIPVDYASHTPHVEAIRERLLADLAVIQPRAASIPVLSTVTGAWLDTTVMDAEYWYRNLRQTVEFEAATRTLLDQDHRYFVEISPHPVLTTAIQETLDVTDTAAVATGTLRRNEGSLRRFQLALAELVTRGLTPHWPALYPDARHTDLPTYPFQRERYWVGSSSVRDAAPAPQPDPATGRAAGPASGRAAVDGGDGPAELLALVRAHVAVVLGETTPDSVDPKLTFKQLGFDSVMSVELRNRLSSATGSSLPSTVLFNHPTPDRLARHLSAEASSQVEGAHDAAPTGAADEPIAIVGMGCRYPGGVASPEDLWRLVTSGGDAISGFPTDRGWDLEVMYDPDHRRPGTSSTREGGFLYEAGDFDAGFFGISPREASAMDPQQRLLLETSWEAVERAGIDPLSLHGTRAGVFVGAMAQEYGPRLDEGADGYEGFLLTGGLTSVLSGRLAYSLGLEGPAVTVDTACSSSLVAVHMAAQALRQGQCSLALAGGVTVMSGPGIFLEFSRQSGLAPDGRCKAFAAGADGTGWAEGVGVLVLERLSDARRNGHPVLAVVRGSAINQDGASNGLTAPNGLAQERVIREALTDAGLSPADVDLVEAHGTGTTLGDPIEAQALIATYGQGRPADRPLRLGSLKSNIGHAQAAAGVGGVIKTVMAVRHATMPQTLHVDAPSPHVDWSSGQVRLLTEAVPWPESDHPRRAAVSSFGISGTNAHVVVEQPPAEVSAVTGPSPMAPDEAVPAPGQPVPWLLSGKSPEAVREQAARLRSYLADRPGAGLADIGWSLASTRSAFEHRTVVVAADHGQFREALGAAAAGSADARVVEGVADIDGKTVFVFPGQGAQWAGMAGELLDSSEVFAARMADCARALAPFVGWSLQDVVRQAEGAPPLDRVDVVQPVLWAVMVSLADLWRAHGVEPSAVVGHSQGEIAAACVAGGLTLEDAARVVSLRSRAIAEVLAGHGGMLSVTAAREQVEEWLLPWEGRISLATINGTESVVVAGDPDALAEFRAWLGNRQIRSRTLPVDYASHSAQVEAVHQRLLDDLAPIRPRTCRTPLLSSVTGQWLDTASMDAEYWYQNLRRTVEFAAATRTLADGGHRIFIEVSSHPVLVGAIRETLEAVEVQAAVAGSLRRDDGGLRRFRLSLAALVTRGLAPDWSMLCPGVSRTDLPTYPFQRSRYWITAFSGSRSAGELNAADSRFWEAVDSEDPGRLAEVLSLDDDASLEPVFLALSSWRRRHRVRSTLDDWRYRVTWQPLPGAAVPLTAATLGGTWLVAVPHEDAYVSQVLRGLGDRGATVITLRADDPRHGPLAERVREALAGAGEITGVLSLLALDERPHPEHPVLPMGLALNTALVRALVDKDVRAPLWCATRGAVSVGRSDRLGSPAQAMVWGLGLVAALEHPRHWGGLVDLPETVDERVLNRLVTVISGQRVHGQGAPGQDGENPGDEDQLAVRASGVFARRLSHAPVSGSRNREWTPRGTVLVTGGTGGAGTQVARWLARNGAEHLLLTSRRGRDAEGAAELAAELTEAGVRVTVAACDVADRDALARLLAGVPDELPLTAVIHAAGVVTTAPLDSTGPEELAEVLAGKVAGAAHLDALLGDRQLDAFVLFSSNAGVWGSGGQAAYAAANAYLDALAQQRSSMGQTATSVAWGAWGGAGMAAEEGFKERLRRRGIIEMDPELAVTALVQAVESGEASIAVADVDWARFVPGFTSNRPSPLIGDLPEVRDALREADSRPAVDQGGSALATRLAGLSVLERERVLLNLVRTEVASVLGHTTADMVDARRPFRELGFDSLIAVEFRGRLNAATGLRLPTSVAFDHPTPAELAGHLRELFAGSRGDTAMPVSVTTAGDDEPIAIVAMSCRYPGGVRTPEDLWRLVAEGRDAITDFPTDRGWDIESLYDPDPGRSGTSYTRRGGFLDDAAAFDPAFFRISPREALAMDPQQRLLLEMTWETLERALIDPTTLKGSQAGVFIGTAHPGYGEGIHHESQGVEGQQLFGGSAAVAAGRIAYTFGLEGPAMTVDTMCSSSLVALHLACQSLRTGESSMALAGGVTVMARPTAFTEFSRHRGLSPDGRCKSFSDAADGTGWAEGAGVLLLERLSDARRNGHPVLAVIRGSAINQDGASNGLTAPNGPSQQRVIQQALANASLSPADVAAVEAHGTGTTLGDPIEAQALIAAYGQDRPTDRPLRLGSLKSNIGHAQSAAAVGGVIKMVQAIRHGLLPRTLHAEQPSRHVDWSAGSVELLTEAMPWPDNDQPRRAGVSAFGGSGTNAHMIIEQAPAPDEPEHTDGTSRTSGESGAEQARPLPMVPWVLSARSDTALRAQARRLRAYAAAAEAGSICDIGWALATTRATLDDRAVVVAAEREGFLTALDALAEDRTAPGLVRGAAGTGVRSAFLFSGQGSQRLGMGRELYDTSLVFAEALDEVCAQLDGHLDRPLLRVLFAAEGSDDASMLDQTAFTQAALFAVEVALFRLVWSWGLRPDFLIGHSVGEVAAAHVSGVLSLADAATLVVARGRLMQALPSGGAMVALQAGEEEVRLSLAGLEDVVGVAALNGPASTVISGDEEAVLPVAAHWRAQGRKTRRLKVSHAFHSPRMEPMLHRFHAVLKTLSFAEPAIPVVSNVTGRPAERTELCAADYWVRHVRHTVRFHDGIRALEAEGVSAFLELGPDGTLSAMVRDCLDTSRPVVTAPVLRRDRTDVSAALTALAEAHGHGVPVDWASLFAGSTARAVELPTYPFQREHFWLDSVTGSSDMSTAGLASPDHPLLGAVTTVAGEDGLLFTGNLSVRTHPWLADHRITGSVLLPGTAFLELAVQAGDQAGCGRVEDLTLLAPLVLPEEGSVRVQMKVGEPDATGRRTIEVYSSDQQAPGRERWVLNASGMLAGEPVEAPPSLTTWPPEGAVPVPLDGFHDRLAARGYGYGPTFRGLSAAWSRGDEIFAEAALPSGHRQDAARYGLHPALLDAALHAMELREPRPAGDGVRLPFAWNGFSLHASGAEAVRLRLAPTGADALSVTLADAIGRPVASARSLALRELSSDLLRPASVSYGDSLFRTAWIPALVGPEAESGPVRPSAGWAVLGPDPLGAANALNLTGTSCSCYPDLAALIAAVDGGAAVPEAVLAPYAAEPAPDAGSPADAVRASTGRALQLLQSWLSEDRLERSRLIVLTRGAVAVGTDEGVTDLVSASVRGLVRSAQAEHPGRFSLVDIDDREESWAVLSAAAVSDEPQLALRCGQMKVPRLGSVDVPTTGMPEMPDVWGVDGTVLITGGTGVLGGLVARHLVAGHGVRRLLLCSRRGPDAPGAVELVAELTALGADVTVAACDAADRDALAALLDTVPATHPLTGVVHTAGVIDDATVTTLTPERIDAVLRPKVDAALNLHQLTAHLGLTRFVLFSSAAGLFGGAGQGNYAAANAFLDALAQHRRANGLNAQSLAWGLWAEASGMTGHLDAADLARVARSGLTAMPTGDGLALLDTAQRVDEATLVTAALDTRALHARAADGTLPALFHALVPVPRRSATSPAAQAAGPDGLRQRLSGLVEGERRAALLDLVCGHVARVLGHADPSSIEETRPFKDTGFDSLTAVELRNVLHGATGLRLPATLVFDYPTPAALTDHLYDELLGSREDAVLAPITRAAYDEPIAIVGMACRYPGGVESPEDLWQLVADGRDAISDFPADRGWNVESLYHPDPDHPGTSYTRAGGFLHDAADFDPEFFGISPREALATDPQQRLLLETTWEAFEHAGVGPASLRGSRTGVFVGVMYNDYASRIRHIPESVEGGLTTNSAGSVASGRVSYTFGLEGPAVTVDTACSSSLVALHLAAQALRNGECTLALAGGVAVMSTPATFVEFSRQRGLAADGRCKAFADAADGTGWGEGVGVLLVERLSDARRNGHPVLAVVSGSAVNQDGASNGLTAPNGPSQQRVIQQALANAGLAGADVDAVEAHGTGTRLGDPIEAQALIATYGQARSADRPLWLGSLKSNIGHTQAAAGVAGVIKMVQAMQHGTLPPTLHIDQPTGQVDWATGAVELLTEAVPWPDSDRPRRVAVSSFGVSGTNAHVIIEHTPHTPHTTRTSQSSQSPQAPQTVQAHRPVPWLLSAKTSQALAAQARRLSAHLRANPDLRSADVAHSLLTTRSVHAERAVFIAGDRDEALAALDALADGTPAPHLVQGLADVSGKTVFVFPGQGSQWVGMAVELLDGSEVFAEHMAACARALEPFVDWSLEDVLRQTDGTWPLERVEVVQPVLWAVMVSLAGLWQAHGVEPAAVLGHSQGEIAAACVAGALSLEDGARVVALRSQAIAETLAGHGGMLSIAAPATDIAPLIARWNERISIATVNGPHSVVVAGDPDALEALRGELETRGLRNRRIPVDYASHTPHVEAIRERLLADLAVIQPRAASIPVLSTVTGAWLDTTVMDAEYWYRNLRQTVEFEAATRTLLDQDHRYFVEISPHPVLTIGLQQTIEETTAPARTLSTLRRNEGTLRHLFTSLAQAHAHGLTIDWTPAFTHTEPRTTPLPTYPFQHERYWLEDGAPKSGDVASAGLGSADHPLLGAAVPLPDSGGFLFTGQLSLRSHPWFADHAVHGTVLLPGTAFVELALQAGGRLGCGLLEELTLEAPLVLPENSSVQLQLVVNAPDAQDDSGGRTFSVYSRPQDRTADAPWVRHATGVVRSGGAPEPEGLTVWPPTGAVAVPVEDFYQVLGDRGYDYGPAFRGVRAAWRHGDVVYAEAALAEEQQSDAALFHLHPALLDSALHGMGLMPSASAEQTRLPFAWRGVTLHAVGASALRVSLRPAGPDTVEVLLADGAGRPVASADALVVRPLRQEELAVWQDAYRDWLYRVDWPELPEVPLVAPAGPWAVLGGNAGGILGTDGSAGLLAGVPIDAYRDLAELRDRTGPSSAFPAVVVAPVATGTGAAPDAVREVTYQVLDMIQSWLADDRSASSTLLLVTRGAVSTGFGDDLVDLGQAAVWGLVRAAQSENPDRFVLLDLDGSEPVGPLPTAALLSGEPQLAFREGKVLTARLDRVSSDAGTLLPPAGPDPWRLDVTSRGTLDNLALLAAPQVSAPLAEGQVRVAVHAAGLNFRDVLVALGMYPGEGSMGSEGAGVVLEVGPGVERLAPGDRVMGMLAGGFFGPVAVTDQRMVTKLPDGWSFTEGASVPIVFLTAYYGLVDLGGLRAGQSLLVHAATGGVGMAATQLARHLGAEVFGTASPGKWEALRGMGLDEEHIASSRDLDFEKKFSAATGGRGVDVVLNSLAREFVDASLRLLPRGGRFVEMGKTDIRDAEAVAAGHPGVVYRAFDLLDAAGPDRIQEMLAELLALFEAGVIEPLPLTTWDIRRAPEALRHLSQARHIGKMVFTLPPAPDPDGTFLITGVPGALGNLVARHLVTEGGIRNLLLVSRRGPAAPGAEGLATELAGLGATVTLAACDVADRQALAGLLADIPAEHPLTGVVHAAGVLDDGIVASLTRERLDAVYRPKVDAAWNLHELTKDSGLAAFVLFSSAAATLGSAGQGNYAAANAFLDALAQFRQAQGLAASSLGWGFWAESGEMTGHLGASDLARMARSGIAALTVEQGLALFDSARSGVCASVLPVRLELTGPGARAGSGTVPALMRGLVRAPARRVVETTTGGAVTGLRQRLAPLSGADRDRALQELVCSHAATVLGHSRSGSVPAQRAFKELGFDSLTAVELRNRLNVATGLRLPATLVFDHPTPLAMAEQLRKELFADEIPVAPQVLEELDRLEAAFAVSSAGDLQQSGAAARLRALLRRIGTVTPAGGDAADGLAVELETATHDEIFALIDEEVGDV</sequence>
<dbReference type="InterPro" id="IPR001227">
    <property type="entry name" value="Ac_transferase_dom_sf"/>
</dbReference>
<dbReference type="InterPro" id="IPR049900">
    <property type="entry name" value="PKS_mFAS_DH"/>
</dbReference>
<dbReference type="NCBIfam" id="NF045894">
    <property type="entry name" value="PKS_plus_SDR"/>
    <property type="match status" value="1"/>
</dbReference>
<dbReference type="InterPro" id="IPR020843">
    <property type="entry name" value="ER"/>
</dbReference>
<dbReference type="InterPro" id="IPR018201">
    <property type="entry name" value="Ketoacyl_synth_AS"/>
</dbReference>
<feature type="domain" description="Ketosynthase family 3 (KS3)" evidence="11">
    <location>
        <begin position="2588"/>
        <end position="3014"/>
    </location>
</feature>
<evidence type="ECO:0000256" key="1">
    <source>
        <dbReference type="ARBA" id="ARBA00004792"/>
    </source>
</evidence>
<dbReference type="InterPro" id="IPR049552">
    <property type="entry name" value="PKS_DH_N"/>
</dbReference>
<dbReference type="Pfam" id="PF13602">
    <property type="entry name" value="ADH_zinc_N_2"/>
    <property type="match status" value="1"/>
</dbReference>
<evidence type="ECO:0000256" key="9">
    <source>
        <dbReference type="SAM" id="MobiDB-lite"/>
    </source>
</evidence>
<evidence type="ECO:0000256" key="3">
    <source>
        <dbReference type="ARBA" id="ARBA00022553"/>
    </source>
</evidence>
<keyword evidence="6" id="KW-0511">Multifunctional enzyme</keyword>
<dbReference type="InterPro" id="IPR014031">
    <property type="entry name" value="Ketoacyl_synth_C"/>
</dbReference>
<evidence type="ECO:0000259" key="12">
    <source>
        <dbReference type="PROSITE" id="PS52019"/>
    </source>
</evidence>
<dbReference type="InterPro" id="IPR020806">
    <property type="entry name" value="PKS_PP-bd"/>
</dbReference>
<dbReference type="Pfam" id="PF22953">
    <property type="entry name" value="SpnB_Rossmann"/>
    <property type="match status" value="2"/>
</dbReference>
<dbReference type="Pfam" id="PF00698">
    <property type="entry name" value="Acyl_transf_1"/>
    <property type="match status" value="4"/>
</dbReference>
<feature type="region of interest" description="Disordered" evidence="9">
    <location>
        <begin position="900"/>
        <end position="929"/>
    </location>
</feature>
<dbReference type="InterPro" id="IPR011032">
    <property type="entry name" value="GroES-like_sf"/>
</dbReference>
<dbReference type="SUPFAM" id="SSF51735">
    <property type="entry name" value="NAD(P)-binding Rossmann-fold domains"/>
    <property type="match status" value="7"/>
</dbReference>
<dbReference type="Pfam" id="PF14765">
    <property type="entry name" value="PS-DH"/>
    <property type="match status" value="2"/>
</dbReference>